<feature type="compositionally biased region" description="Polar residues" evidence="8">
    <location>
        <begin position="47"/>
        <end position="57"/>
    </location>
</feature>
<comment type="similarity">
    <text evidence="2">Belongs to the bZIP family.</text>
</comment>
<feature type="region of interest" description="Disordered" evidence="8">
    <location>
        <begin position="356"/>
        <end position="397"/>
    </location>
</feature>
<feature type="region of interest" description="Disordered" evidence="8">
    <location>
        <begin position="47"/>
        <end position="70"/>
    </location>
</feature>
<dbReference type="CDD" id="cd14810">
    <property type="entry name" value="bZIP_u1"/>
    <property type="match status" value="1"/>
</dbReference>
<dbReference type="PROSITE" id="PS50217">
    <property type="entry name" value="BZIP"/>
    <property type="match status" value="1"/>
</dbReference>
<dbReference type="GO" id="GO:0005634">
    <property type="term" value="C:nucleus"/>
    <property type="evidence" value="ECO:0007669"/>
    <property type="project" value="UniProtKB-SubCell"/>
</dbReference>
<dbReference type="InterPro" id="IPR004827">
    <property type="entry name" value="bZIP"/>
</dbReference>
<evidence type="ECO:0000313" key="11">
    <source>
        <dbReference type="Proteomes" id="UP000054248"/>
    </source>
</evidence>
<dbReference type="HOGENOM" id="CLU_012917_0_0_1"/>
<dbReference type="EMBL" id="KN822946">
    <property type="protein sequence ID" value="KIO33761.1"/>
    <property type="molecule type" value="Genomic_DNA"/>
</dbReference>
<evidence type="ECO:0000313" key="10">
    <source>
        <dbReference type="EMBL" id="KIO33761.1"/>
    </source>
</evidence>
<dbReference type="InterPro" id="IPR046347">
    <property type="entry name" value="bZIP_sf"/>
</dbReference>
<feature type="region of interest" description="Disordered" evidence="8">
    <location>
        <begin position="163"/>
        <end position="247"/>
    </location>
</feature>
<keyword evidence="6" id="KW-0539">Nucleus</keyword>
<feature type="coiled-coil region" evidence="7">
    <location>
        <begin position="326"/>
        <end position="353"/>
    </location>
</feature>
<dbReference type="STRING" id="1051891.A0A0C3QVS2"/>
<keyword evidence="3" id="KW-0805">Transcription regulation</keyword>
<evidence type="ECO:0000256" key="1">
    <source>
        <dbReference type="ARBA" id="ARBA00004123"/>
    </source>
</evidence>
<evidence type="ECO:0000256" key="8">
    <source>
        <dbReference type="SAM" id="MobiDB-lite"/>
    </source>
</evidence>
<dbReference type="AlphaFoldDB" id="A0A0C3QVS2"/>
<evidence type="ECO:0000259" key="9">
    <source>
        <dbReference type="PROSITE" id="PS50217"/>
    </source>
</evidence>
<organism evidence="10 11">
    <name type="scientific">Tulasnella calospora MUT 4182</name>
    <dbReference type="NCBI Taxonomy" id="1051891"/>
    <lineage>
        <taxon>Eukaryota</taxon>
        <taxon>Fungi</taxon>
        <taxon>Dikarya</taxon>
        <taxon>Basidiomycota</taxon>
        <taxon>Agaricomycotina</taxon>
        <taxon>Agaricomycetes</taxon>
        <taxon>Cantharellales</taxon>
        <taxon>Tulasnellaceae</taxon>
        <taxon>Tulasnella</taxon>
    </lineage>
</organism>
<keyword evidence="11" id="KW-1185">Reference proteome</keyword>
<gene>
    <name evidence="10" type="ORF">M407DRAFT_17372</name>
</gene>
<comment type="subcellular location">
    <subcellularLocation>
        <location evidence="1">Nucleus</location>
    </subcellularLocation>
</comment>
<evidence type="ECO:0000256" key="5">
    <source>
        <dbReference type="ARBA" id="ARBA00023163"/>
    </source>
</evidence>
<keyword evidence="4" id="KW-0238">DNA-binding</keyword>
<feature type="compositionally biased region" description="Low complexity" evidence="8">
    <location>
        <begin position="470"/>
        <end position="501"/>
    </location>
</feature>
<feature type="compositionally biased region" description="Acidic residues" evidence="8">
    <location>
        <begin position="216"/>
        <end position="233"/>
    </location>
</feature>
<keyword evidence="7" id="KW-0175">Coiled coil</keyword>
<dbReference type="Gene3D" id="1.20.5.170">
    <property type="match status" value="1"/>
</dbReference>
<name>A0A0C3QVS2_9AGAM</name>
<proteinExistence type="inferred from homology"/>
<evidence type="ECO:0000256" key="2">
    <source>
        <dbReference type="ARBA" id="ARBA00007163"/>
    </source>
</evidence>
<reference evidence="11" key="2">
    <citation type="submission" date="2015-01" db="EMBL/GenBank/DDBJ databases">
        <title>Evolutionary Origins and Diversification of the Mycorrhizal Mutualists.</title>
        <authorList>
            <consortium name="DOE Joint Genome Institute"/>
            <consortium name="Mycorrhizal Genomics Consortium"/>
            <person name="Kohler A."/>
            <person name="Kuo A."/>
            <person name="Nagy L.G."/>
            <person name="Floudas D."/>
            <person name="Copeland A."/>
            <person name="Barry K.W."/>
            <person name="Cichocki N."/>
            <person name="Veneault-Fourrey C."/>
            <person name="LaButti K."/>
            <person name="Lindquist E.A."/>
            <person name="Lipzen A."/>
            <person name="Lundell T."/>
            <person name="Morin E."/>
            <person name="Murat C."/>
            <person name="Riley R."/>
            <person name="Ohm R."/>
            <person name="Sun H."/>
            <person name="Tunlid A."/>
            <person name="Henrissat B."/>
            <person name="Grigoriev I.V."/>
            <person name="Hibbett D.S."/>
            <person name="Martin F."/>
        </authorList>
    </citation>
    <scope>NUCLEOTIDE SEQUENCE [LARGE SCALE GENOMIC DNA]</scope>
    <source>
        <strain evidence="11">MUT 4182</strain>
    </source>
</reference>
<dbReference type="GO" id="GO:0003700">
    <property type="term" value="F:DNA-binding transcription factor activity"/>
    <property type="evidence" value="ECO:0007669"/>
    <property type="project" value="InterPro"/>
</dbReference>
<evidence type="ECO:0000256" key="6">
    <source>
        <dbReference type="ARBA" id="ARBA00023242"/>
    </source>
</evidence>
<dbReference type="PANTHER" id="PTHR47416:SF8">
    <property type="entry name" value="BASIC-LEUCINE ZIPPER TRANSCRIPTION FACTOR E-RELATED"/>
    <property type="match status" value="1"/>
</dbReference>
<sequence length="792" mass="82801">MNDPTASTTLDDFLNLDLVAATGGLDTNATATSTDFHDLFSPRLSDASPSSATTFLPPNTPPQPMQSQTAMDTLNPNHVVFGDLYNTYIEPLRRGYFSKPSTSSSGANLADGAFAFNDLFASYSNDGTFNLFPPASSSDSTAPSNTTTAPLALPFTIDPQLVATPAPSHASPLLSTDNEAVPASNHKSSPLAAISAPVAPPTKSNSVPRADTVSVMDDDDSEDDEDDEDDDDLPTSPSSAKAKAKAKKGVAAGGVTKRTQVTSCVVREADSNDPDDWRPTAEEYKKLSSKEKRQLRNKISARNFRVRRKEYITTLEGQISDRDKLISAIREELGAQKMENAELRQEIDNLKKAMLDGRAPLPTGLPPPSATSSISPGPSRRSAATPLTKANPNKDVGGSGSFWGGAIGMGGVTSVHTMVVPEFPVMANVLAGKGPRNWGLPLSTATLGTLPGHSARHSQDNINPNMNLRPTASPVSSSSTSSSSSSEGESPSSGSSSESPISTPPQSPPLNLISNNTNLQQQPWNGVSDINPFTIKTLDSYRMQLWSKMAAAGHVPQQQQPSLQQQALFNTYSTSAAGGPSSLAGHLRPAFFDTPDSSASASSSSSSSKKPNSSLSALLAGKTASNLAASSSATLPSSSSSASPAQQAQQYAAAASLVSRMSSAFRDAFAQPSASSSSLTSSSSSSASAAKAWDMEKVRKVLEGKAVLKVVDVDQLQPPAAPTAVAAASSALKKSPMLRAKSVDPGLEEKMSRLSLNMTTGLSREDREVDSSLTPLAHPSAMKPSAFKTLLK</sequence>
<feature type="compositionally biased region" description="Polar residues" evidence="8">
    <location>
        <begin position="512"/>
        <end position="525"/>
    </location>
</feature>
<dbReference type="SUPFAM" id="SSF57959">
    <property type="entry name" value="Leucine zipper domain"/>
    <property type="match status" value="1"/>
</dbReference>
<evidence type="ECO:0000256" key="3">
    <source>
        <dbReference type="ARBA" id="ARBA00023015"/>
    </source>
</evidence>
<accession>A0A0C3QVS2</accession>
<feature type="region of interest" description="Disordered" evidence="8">
    <location>
        <begin position="449"/>
        <end position="526"/>
    </location>
</feature>
<dbReference type="OrthoDB" id="5571888at2759"/>
<feature type="region of interest" description="Disordered" evidence="8">
    <location>
        <begin position="741"/>
        <end position="792"/>
    </location>
</feature>
<feature type="domain" description="BZIP" evidence="9">
    <location>
        <begin position="287"/>
        <end position="350"/>
    </location>
</feature>
<keyword evidence="5" id="KW-0804">Transcription</keyword>
<dbReference type="Pfam" id="PF00170">
    <property type="entry name" value="bZIP_1"/>
    <property type="match status" value="1"/>
</dbReference>
<dbReference type="SMART" id="SM00338">
    <property type="entry name" value="BRLZ"/>
    <property type="match status" value="1"/>
</dbReference>
<dbReference type="Proteomes" id="UP000054248">
    <property type="component" value="Unassembled WGS sequence"/>
</dbReference>
<feature type="compositionally biased region" description="Low complexity" evidence="8">
    <location>
        <begin position="597"/>
        <end position="614"/>
    </location>
</feature>
<evidence type="ECO:0000256" key="7">
    <source>
        <dbReference type="SAM" id="Coils"/>
    </source>
</evidence>
<dbReference type="GO" id="GO:0003677">
    <property type="term" value="F:DNA binding"/>
    <property type="evidence" value="ECO:0007669"/>
    <property type="project" value="UniProtKB-KW"/>
</dbReference>
<dbReference type="PANTHER" id="PTHR47416">
    <property type="entry name" value="BASIC-LEUCINE ZIPPER TRANSCRIPTION FACTOR F-RELATED"/>
    <property type="match status" value="1"/>
</dbReference>
<evidence type="ECO:0000256" key="4">
    <source>
        <dbReference type="ARBA" id="ARBA00023125"/>
    </source>
</evidence>
<dbReference type="PROSITE" id="PS00036">
    <property type="entry name" value="BZIP_BASIC"/>
    <property type="match status" value="1"/>
</dbReference>
<reference evidence="10 11" key="1">
    <citation type="submission" date="2014-04" db="EMBL/GenBank/DDBJ databases">
        <authorList>
            <consortium name="DOE Joint Genome Institute"/>
            <person name="Kuo A."/>
            <person name="Girlanda M."/>
            <person name="Perotto S."/>
            <person name="Kohler A."/>
            <person name="Nagy L.G."/>
            <person name="Floudas D."/>
            <person name="Copeland A."/>
            <person name="Barry K.W."/>
            <person name="Cichocki N."/>
            <person name="Veneault-Fourrey C."/>
            <person name="LaButti K."/>
            <person name="Lindquist E.A."/>
            <person name="Lipzen A."/>
            <person name="Lundell T."/>
            <person name="Morin E."/>
            <person name="Murat C."/>
            <person name="Sun H."/>
            <person name="Tunlid A."/>
            <person name="Henrissat B."/>
            <person name="Grigoriev I.V."/>
            <person name="Hibbett D.S."/>
            <person name="Martin F."/>
            <person name="Nordberg H.P."/>
            <person name="Cantor M.N."/>
            <person name="Hua S.X."/>
        </authorList>
    </citation>
    <scope>NUCLEOTIDE SEQUENCE [LARGE SCALE GENOMIC DNA]</scope>
    <source>
        <strain evidence="10 11">MUT 4182</strain>
    </source>
</reference>
<protein>
    <recommendedName>
        <fullName evidence="9">BZIP domain-containing protein</fullName>
    </recommendedName>
</protein>
<feature type="region of interest" description="Disordered" evidence="8">
    <location>
        <begin position="595"/>
        <end position="614"/>
    </location>
</feature>